<dbReference type="Proteomes" id="UP001377567">
    <property type="component" value="Unassembled WGS sequence"/>
</dbReference>
<dbReference type="InterPro" id="IPR036322">
    <property type="entry name" value="WD40_repeat_dom_sf"/>
</dbReference>
<proteinExistence type="predicted"/>
<reference evidence="1 2" key="1">
    <citation type="journal article" date="2023" name="Elife">
        <title>Identification of key yeast species and microbe-microbe interactions impacting larval growth of Drosophila in the wild.</title>
        <authorList>
            <person name="Mure A."/>
            <person name="Sugiura Y."/>
            <person name="Maeda R."/>
            <person name="Honda K."/>
            <person name="Sakurai N."/>
            <person name="Takahashi Y."/>
            <person name="Watada M."/>
            <person name="Katoh T."/>
            <person name="Gotoh A."/>
            <person name="Gotoh Y."/>
            <person name="Taniguchi I."/>
            <person name="Nakamura K."/>
            <person name="Hayashi T."/>
            <person name="Katayama T."/>
            <person name="Uemura T."/>
            <person name="Hattori Y."/>
        </authorList>
    </citation>
    <scope>NUCLEOTIDE SEQUENCE [LARGE SCALE GENOMIC DNA]</scope>
    <source>
        <strain evidence="1 2">KH-74</strain>
    </source>
</reference>
<dbReference type="PROSITE" id="PS50896">
    <property type="entry name" value="LISH"/>
    <property type="match status" value="1"/>
</dbReference>
<name>A0AAV5RS93_MAUHU</name>
<protein>
    <recommendedName>
        <fullName evidence="3">LisH domain-containing protein</fullName>
    </recommendedName>
</protein>
<evidence type="ECO:0000313" key="2">
    <source>
        <dbReference type="Proteomes" id="UP001377567"/>
    </source>
</evidence>
<dbReference type="InterPro" id="IPR006594">
    <property type="entry name" value="LisH"/>
</dbReference>
<accession>A0AAV5RS93</accession>
<evidence type="ECO:0000313" key="1">
    <source>
        <dbReference type="EMBL" id="GMM54330.1"/>
    </source>
</evidence>
<dbReference type="Gene3D" id="2.130.10.10">
    <property type="entry name" value="YVTN repeat-like/Quinoprotein amine dehydrogenase"/>
    <property type="match status" value="1"/>
</dbReference>
<dbReference type="InterPro" id="IPR015943">
    <property type="entry name" value="WD40/YVTN_repeat-like_dom_sf"/>
</dbReference>
<sequence length="475" mass="52902">MDSPERNVEKYTAVLVAQYLKKKGYLNTLKDFQREASVPVSVTDDLDNGTASSKLDDLQSIVSDRVGFDDYMLKDRLKDLTLNDALPPIDTERFRISSWNFDVKFNNVASKSLNFIPISMAFCHDSPESLLISTAGRELAVFDEQLDKQKTVVDENGKSLGVVKLAGAIPGSNMLYACTMDGSLHLFNEKYESLQNGKHKLHARMITQIQFSKKSHHEWYVVTSGMDNTLKVSILDNSTLCPTLTERSVTNLLSACTTMNMASCEVTVGNSKITKQLVILSRMDFTHLVCYLIDENSKLQNIFNIALNNAQFSTHSFNVRDVEIINAQDYSNTPIFSHNTFLAVATSHVPYMRLVLVELPDITEAIESYYNSEGTPDTSSMQTHTYYDKIMRNIATQIPQDSYSQPVMKYIPKCGGLVVGGDASIYAIDLHNGESWELEVAGYTPGERVKSLDVDRVSSVISVGTASKNVLVAKL</sequence>
<comment type="caution">
    <text evidence="1">The sequence shown here is derived from an EMBL/GenBank/DDBJ whole genome shotgun (WGS) entry which is preliminary data.</text>
</comment>
<evidence type="ECO:0008006" key="3">
    <source>
        <dbReference type="Google" id="ProtNLM"/>
    </source>
</evidence>
<dbReference type="SUPFAM" id="SSF50978">
    <property type="entry name" value="WD40 repeat-like"/>
    <property type="match status" value="1"/>
</dbReference>
<gene>
    <name evidence="1" type="ORF">DAKH74_009460</name>
</gene>
<dbReference type="EMBL" id="BTGD01000001">
    <property type="protein sequence ID" value="GMM54330.1"/>
    <property type="molecule type" value="Genomic_DNA"/>
</dbReference>
<organism evidence="1 2">
    <name type="scientific">Maudiozyma humilis</name>
    <name type="common">Sour dough yeast</name>
    <name type="synonym">Kazachstania humilis</name>
    <dbReference type="NCBI Taxonomy" id="51915"/>
    <lineage>
        <taxon>Eukaryota</taxon>
        <taxon>Fungi</taxon>
        <taxon>Dikarya</taxon>
        <taxon>Ascomycota</taxon>
        <taxon>Saccharomycotina</taxon>
        <taxon>Saccharomycetes</taxon>
        <taxon>Saccharomycetales</taxon>
        <taxon>Saccharomycetaceae</taxon>
        <taxon>Maudiozyma</taxon>
    </lineage>
</organism>
<dbReference type="AlphaFoldDB" id="A0AAV5RS93"/>
<keyword evidence="2" id="KW-1185">Reference proteome</keyword>